<organism evidence="6 7">
    <name type="scientific">Pseudomonas asuensis</name>
    <dbReference type="NCBI Taxonomy" id="1825787"/>
    <lineage>
        <taxon>Bacteria</taxon>
        <taxon>Pseudomonadati</taxon>
        <taxon>Pseudomonadota</taxon>
        <taxon>Gammaproteobacteria</taxon>
        <taxon>Pseudomonadales</taxon>
        <taxon>Pseudomonadaceae</taxon>
        <taxon>Pseudomonas</taxon>
    </lineage>
</organism>
<evidence type="ECO:0000259" key="5">
    <source>
        <dbReference type="PROSITE" id="PS50931"/>
    </source>
</evidence>
<dbReference type="PANTHER" id="PTHR30579">
    <property type="entry name" value="TRANSCRIPTIONAL REGULATOR"/>
    <property type="match status" value="1"/>
</dbReference>
<keyword evidence="7" id="KW-1185">Reference proteome</keyword>
<evidence type="ECO:0000313" key="6">
    <source>
        <dbReference type="EMBL" id="GGM29428.1"/>
    </source>
</evidence>
<dbReference type="PROSITE" id="PS50931">
    <property type="entry name" value="HTH_LYSR"/>
    <property type="match status" value="1"/>
</dbReference>
<keyword evidence="2" id="KW-0805">Transcription regulation</keyword>
<evidence type="ECO:0000256" key="2">
    <source>
        <dbReference type="ARBA" id="ARBA00023015"/>
    </source>
</evidence>
<dbReference type="SUPFAM" id="SSF53850">
    <property type="entry name" value="Periplasmic binding protein-like II"/>
    <property type="match status" value="1"/>
</dbReference>
<dbReference type="InterPro" id="IPR000847">
    <property type="entry name" value="LysR_HTH_N"/>
</dbReference>
<dbReference type="InterPro" id="IPR005119">
    <property type="entry name" value="LysR_subst-bd"/>
</dbReference>
<comment type="caution">
    <text evidence="6">The sequence shown here is derived from an EMBL/GenBank/DDBJ whole genome shotgun (WGS) entry which is preliminary data.</text>
</comment>
<dbReference type="InterPro" id="IPR050176">
    <property type="entry name" value="LTTR"/>
</dbReference>
<comment type="similarity">
    <text evidence="1">Belongs to the LysR transcriptional regulatory family.</text>
</comment>
<accession>A0ABQ2H2I8</accession>
<evidence type="ECO:0000256" key="4">
    <source>
        <dbReference type="ARBA" id="ARBA00023163"/>
    </source>
</evidence>
<dbReference type="Pfam" id="PF03466">
    <property type="entry name" value="LysR_substrate"/>
    <property type="match status" value="1"/>
</dbReference>
<dbReference type="EMBL" id="BMNW01000015">
    <property type="protein sequence ID" value="GGM29428.1"/>
    <property type="molecule type" value="Genomic_DNA"/>
</dbReference>
<name>A0ABQ2H2I8_9PSED</name>
<reference evidence="7" key="1">
    <citation type="journal article" date="2019" name="Int. J. Syst. Evol. Microbiol.">
        <title>The Global Catalogue of Microorganisms (GCM) 10K type strain sequencing project: providing services to taxonomists for standard genome sequencing and annotation.</title>
        <authorList>
            <consortium name="The Broad Institute Genomics Platform"/>
            <consortium name="The Broad Institute Genome Sequencing Center for Infectious Disease"/>
            <person name="Wu L."/>
            <person name="Ma J."/>
        </authorList>
    </citation>
    <scope>NUCLEOTIDE SEQUENCE [LARGE SCALE GENOMIC DNA]</scope>
    <source>
        <strain evidence="7">JCM 13501</strain>
    </source>
</reference>
<dbReference type="PANTHER" id="PTHR30579:SF3">
    <property type="entry name" value="TRANSCRIPTIONAL REGULATORY PROTEIN"/>
    <property type="match status" value="1"/>
</dbReference>
<gene>
    <name evidence="6" type="ORF">GCM10009425_44970</name>
</gene>
<keyword evidence="4" id="KW-0804">Transcription</keyword>
<sequence>MEDSFPIMKNELDWNDLRYFLATIRCGGLSGAARYLGVSIQTVGRRICALERHTGTALFLRHASGYTPTDDGRALEAEAERVEEAITQFRARTDVQGTDMAGVVRLAAPETIATHILWPALQPLLSQHPALELELVTGVRTVGIARGEADIALRLVPPERGALTRRRLGLMSYGLYAAPGTTTDLATARMVGWTRDFDLPAVRWLKQLTGREADIRTTQLEAQRAAIQAGVGIGILPCFLADTLIRIPTDINMSEPLWLVGHAQTATKRIRRVYEEVVSIIEAAEERLSPQY</sequence>
<dbReference type="Gene3D" id="1.10.10.10">
    <property type="entry name" value="Winged helix-like DNA-binding domain superfamily/Winged helix DNA-binding domain"/>
    <property type="match status" value="1"/>
</dbReference>
<evidence type="ECO:0000256" key="1">
    <source>
        <dbReference type="ARBA" id="ARBA00009437"/>
    </source>
</evidence>
<proteinExistence type="inferred from homology"/>
<dbReference type="Proteomes" id="UP000616499">
    <property type="component" value="Unassembled WGS sequence"/>
</dbReference>
<dbReference type="InterPro" id="IPR036390">
    <property type="entry name" value="WH_DNA-bd_sf"/>
</dbReference>
<evidence type="ECO:0000256" key="3">
    <source>
        <dbReference type="ARBA" id="ARBA00023125"/>
    </source>
</evidence>
<dbReference type="Gene3D" id="3.40.190.290">
    <property type="match status" value="1"/>
</dbReference>
<feature type="domain" description="HTH lysR-type" evidence="5">
    <location>
        <begin position="12"/>
        <end position="69"/>
    </location>
</feature>
<protein>
    <submittedName>
        <fullName evidence="6">LysR family transcriptional regulator</fullName>
    </submittedName>
</protein>
<evidence type="ECO:0000313" key="7">
    <source>
        <dbReference type="Proteomes" id="UP000616499"/>
    </source>
</evidence>
<dbReference type="SUPFAM" id="SSF46785">
    <property type="entry name" value="Winged helix' DNA-binding domain"/>
    <property type="match status" value="1"/>
</dbReference>
<keyword evidence="3" id="KW-0238">DNA-binding</keyword>
<dbReference type="Pfam" id="PF00126">
    <property type="entry name" value="HTH_1"/>
    <property type="match status" value="1"/>
</dbReference>
<dbReference type="InterPro" id="IPR036388">
    <property type="entry name" value="WH-like_DNA-bd_sf"/>
</dbReference>